<evidence type="ECO:0000313" key="2">
    <source>
        <dbReference type="Proteomes" id="UP001341840"/>
    </source>
</evidence>
<dbReference type="Proteomes" id="UP001341840">
    <property type="component" value="Unassembled WGS sequence"/>
</dbReference>
<proteinExistence type="predicted"/>
<name>A0ABU6X443_9FABA</name>
<dbReference type="EMBL" id="JASCZI010211464">
    <property type="protein sequence ID" value="MED6192146.1"/>
    <property type="molecule type" value="Genomic_DNA"/>
</dbReference>
<gene>
    <name evidence="1" type="ORF">PIB30_007321</name>
</gene>
<protein>
    <submittedName>
        <fullName evidence="1">Uncharacterized protein</fullName>
    </submittedName>
</protein>
<sequence>MGSCGWGCVAGGEVGLVDSINKKVVGLTTTDIDPQAINPNHLECMHPPPSSFPTIPYSLCTAQCMRPVLVFGGFIQFQTMSIVDDVSLQQMISIYLENMALASVIELYVEFEQVPYVVGAVEEAQLDLAFDGYYSDSEEEFEGNYEMDGANEEDVLEHDMDSDVWGMLQMLLLMNYLFKKHPSCVFWTKRL</sequence>
<reference evidence="1 2" key="1">
    <citation type="journal article" date="2023" name="Plants (Basel)">
        <title>Bridging the Gap: Combining Genomics and Transcriptomics Approaches to Understand Stylosanthes scabra, an Orphan Legume from the Brazilian Caatinga.</title>
        <authorList>
            <person name="Ferreira-Neto J.R.C."/>
            <person name="da Silva M.D."/>
            <person name="Binneck E."/>
            <person name="de Melo N.F."/>
            <person name="da Silva R.H."/>
            <person name="de Melo A.L.T.M."/>
            <person name="Pandolfi V."/>
            <person name="Bustamante F.O."/>
            <person name="Brasileiro-Vidal A.C."/>
            <person name="Benko-Iseppon A.M."/>
        </authorList>
    </citation>
    <scope>NUCLEOTIDE SEQUENCE [LARGE SCALE GENOMIC DNA]</scope>
    <source>
        <tissue evidence="1">Leaves</tissue>
    </source>
</reference>
<accession>A0ABU6X443</accession>
<evidence type="ECO:0000313" key="1">
    <source>
        <dbReference type="EMBL" id="MED6192146.1"/>
    </source>
</evidence>
<keyword evidence="2" id="KW-1185">Reference proteome</keyword>
<organism evidence="1 2">
    <name type="scientific">Stylosanthes scabra</name>
    <dbReference type="NCBI Taxonomy" id="79078"/>
    <lineage>
        <taxon>Eukaryota</taxon>
        <taxon>Viridiplantae</taxon>
        <taxon>Streptophyta</taxon>
        <taxon>Embryophyta</taxon>
        <taxon>Tracheophyta</taxon>
        <taxon>Spermatophyta</taxon>
        <taxon>Magnoliopsida</taxon>
        <taxon>eudicotyledons</taxon>
        <taxon>Gunneridae</taxon>
        <taxon>Pentapetalae</taxon>
        <taxon>rosids</taxon>
        <taxon>fabids</taxon>
        <taxon>Fabales</taxon>
        <taxon>Fabaceae</taxon>
        <taxon>Papilionoideae</taxon>
        <taxon>50 kb inversion clade</taxon>
        <taxon>dalbergioids sensu lato</taxon>
        <taxon>Dalbergieae</taxon>
        <taxon>Pterocarpus clade</taxon>
        <taxon>Stylosanthes</taxon>
    </lineage>
</organism>
<comment type="caution">
    <text evidence="1">The sequence shown here is derived from an EMBL/GenBank/DDBJ whole genome shotgun (WGS) entry which is preliminary data.</text>
</comment>